<sequence>MCKAIWSRHSGWFSLKGNIISEIDVHAAKH</sequence>
<organism evidence="1">
    <name type="scientific">Anguilla anguilla</name>
    <name type="common">European freshwater eel</name>
    <name type="synonym">Muraena anguilla</name>
    <dbReference type="NCBI Taxonomy" id="7936"/>
    <lineage>
        <taxon>Eukaryota</taxon>
        <taxon>Metazoa</taxon>
        <taxon>Chordata</taxon>
        <taxon>Craniata</taxon>
        <taxon>Vertebrata</taxon>
        <taxon>Euteleostomi</taxon>
        <taxon>Actinopterygii</taxon>
        <taxon>Neopterygii</taxon>
        <taxon>Teleostei</taxon>
        <taxon>Anguilliformes</taxon>
        <taxon>Anguillidae</taxon>
        <taxon>Anguilla</taxon>
    </lineage>
</organism>
<reference evidence="1" key="2">
    <citation type="journal article" date="2015" name="Fish Shellfish Immunol.">
        <title>Early steps in the European eel (Anguilla anguilla)-Vibrio vulnificus interaction in the gills: Role of the RtxA13 toxin.</title>
        <authorList>
            <person name="Callol A."/>
            <person name="Pajuelo D."/>
            <person name="Ebbesson L."/>
            <person name="Teles M."/>
            <person name="MacKenzie S."/>
            <person name="Amaro C."/>
        </authorList>
    </citation>
    <scope>NUCLEOTIDE SEQUENCE</scope>
</reference>
<protein>
    <submittedName>
        <fullName evidence="1">Uncharacterized protein</fullName>
    </submittedName>
</protein>
<name>A0A0E9V775_ANGAN</name>
<evidence type="ECO:0000313" key="1">
    <source>
        <dbReference type="EMBL" id="JAH73969.1"/>
    </source>
</evidence>
<dbReference type="EMBL" id="GBXM01034608">
    <property type="protein sequence ID" value="JAH73969.1"/>
    <property type="molecule type" value="Transcribed_RNA"/>
</dbReference>
<dbReference type="AlphaFoldDB" id="A0A0E9V775"/>
<reference evidence="1" key="1">
    <citation type="submission" date="2014-11" db="EMBL/GenBank/DDBJ databases">
        <authorList>
            <person name="Amaro Gonzalez C."/>
        </authorList>
    </citation>
    <scope>NUCLEOTIDE SEQUENCE</scope>
</reference>
<accession>A0A0E9V775</accession>
<proteinExistence type="predicted"/>